<dbReference type="GO" id="GO:0016260">
    <property type="term" value="P:selenocysteine biosynthetic process"/>
    <property type="evidence" value="ECO:0007669"/>
    <property type="project" value="UniProtKB-UniRule"/>
</dbReference>
<feature type="binding site" evidence="12 14">
    <location>
        <begin position="415"/>
        <end position="418"/>
    </location>
    <ligand>
        <name>ATP</name>
        <dbReference type="ChEBI" id="CHEBI:30616"/>
    </ligand>
</feature>
<feature type="binding site" evidence="12">
    <location>
        <position position="451"/>
    </location>
    <ligand>
        <name>L-serine</name>
        <dbReference type="ChEBI" id="CHEBI:33384"/>
    </ligand>
</feature>
<keyword evidence="5 12" id="KW-0436">Ligase</keyword>
<dbReference type="InterPro" id="IPR010978">
    <property type="entry name" value="tRNA-bd_arm"/>
</dbReference>
<dbReference type="PANTHER" id="PTHR43697:SF1">
    <property type="entry name" value="SERINE--TRNA LIGASE"/>
    <property type="match status" value="1"/>
</dbReference>
<feature type="binding site" evidence="13">
    <location>
        <position position="328"/>
    </location>
    <ligand>
        <name>L-serine</name>
        <dbReference type="ChEBI" id="CHEBI:33384"/>
    </ligand>
</feature>
<dbReference type="Proteomes" id="UP000238701">
    <property type="component" value="Unassembled WGS sequence"/>
</dbReference>
<evidence type="ECO:0000313" key="18">
    <source>
        <dbReference type="Proteomes" id="UP000238701"/>
    </source>
</evidence>
<organism evidence="17 18">
    <name type="scientific">Candidatus Sulfotelmatobacter kueseliae</name>
    <dbReference type="NCBI Taxonomy" id="2042962"/>
    <lineage>
        <taxon>Bacteria</taxon>
        <taxon>Pseudomonadati</taxon>
        <taxon>Acidobacteriota</taxon>
        <taxon>Terriglobia</taxon>
        <taxon>Terriglobales</taxon>
        <taxon>Candidatus Korobacteraceae</taxon>
        <taxon>Candidatus Sulfotelmatobacter</taxon>
    </lineage>
</organism>
<dbReference type="Pfam" id="PF00587">
    <property type="entry name" value="tRNA-synt_2b"/>
    <property type="match status" value="1"/>
</dbReference>
<evidence type="ECO:0000256" key="8">
    <source>
        <dbReference type="ARBA" id="ARBA00022917"/>
    </source>
</evidence>
<dbReference type="InterPro" id="IPR015866">
    <property type="entry name" value="Ser-tRNA-synth_1_N"/>
</dbReference>
<protein>
    <recommendedName>
        <fullName evidence="12">Serine--tRNA ligase</fullName>
        <ecNumber evidence="12">6.1.1.11</ecNumber>
    </recommendedName>
    <alternativeName>
        <fullName evidence="12">Seryl-tRNA synthetase</fullName>
        <shortName evidence="12">SerRS</shortName>
    </alternativeName>
    <alternativeName>
        <fullName evidence="12">Seryl-tRNA(Ser/Sec) synthetase</fullName>
    </alternativeName>
</protein>
<dbReference type="InterPro" id="IPR002314">
    <property type="entry name" value="aa-tRNA-synt_IIb"/>
</dbReference>
<evidence type="ECO:0000256" key="1">
    <source>
        <dbReference type="ARBA" id="ARBA00004496"/>
    </source>
</evidence>
<evidence type="ECO:0000256" key="7">
    <source>
        <dbReference type="ARBA" id="ARBA00022840"/>
    </source>
</evidence>
<comment type="subcellular location">
    <subcellularLocation>
        <location evidence="1 12">Cytoplasm</location>
    </subcellularLocation>
</comment>
<dbReference type="EMBL" id="OMOD01000152">
    <property type="protein sequence ID" value="SPF45276.1"/>
    <property type="molecule type" value="Genomic_DNA"/>
</dbReference>
<evidence type="ECO:0000256" key="11">
    <source>
        <dbReference type="ARBA" id="ARBA00048823"/>
    </source>
</evidence>
<feature type="binding site" evidence="12">
    <location>
        <begin position="297"/>
        <end position="299"/>
    </location>
    <ligand>
        <name>L-serine</name>
        <dbReference type="ChEBI" id="CHEBI:33384"/>
    </ligand>
</feature>
<dbReference type="SUPFAM" id="SSF46589">
    <property type="entry name" value="tRNA-binding arm"/>
    <property type="match status" value="1"/>
</dbReference>
<dbReference type="GO" id="GO:0005737">
    <property type="term" value="C:cytoplasm"/>
    <property type="evidence" value="ECO:0007669"/>
    <property type="project" value="UniProtKB-SubCell"/>
</dbReference>
<evidence type="ECO:0000256" key="12">
    <source>
        <dbReference type="HAMAP-Rule" id="MF_00176"/>
    </source>
</evidence>
<dbReference type="Pfam" id="PF02403">
    <property type="entry name" value="Seryl_tRNA_N"/>
    <property type="match status" value="1"/>
</dbReference>
<keyword evidence="6 12" id="KW-0547">Nucleotide-binding</keyword>
<proteinExistence type="inferred from homology"/>
<dbReference type="InterPro" id="IPR033729">
    <property type="entry name" value="SerRS_core"/>
</dbReference>
<comment type="caution">
    <text evidence="12">Lacks conserved residue(s) required for the propagation of feature annotation.</text>
</comment>
<dbReference type="InterPro" id="IPR045864">
    <property type="entry name" value="aa-tRNA-synth_II/BPL/LPL"/>
</dbReference>
<dbReference type="PIRSF" id="PIRSF001529">
    <property type="entry name" value="Ser-tRNA-synth_IIa"/>
    <property type="match status" value="1"/>
</dbReference>
<dbReference type="Gene3D" id="3.30.930.10">
    <property type="entry name" value="Bira Bifunctional Protein, Domain 2"/>
    <property type="match status" value="1"/>
</dbReference>
<gene>
    <name evidence="12 17" type="primary">serS</name>
    <name evidence="17" type="ORF">SBA1_570018</name>
</gene>
<evidence type="ECO:0000259" key="16">
    <source>
        <dbReference type="PROSITE" id="PS50862"/>
    </source>
</evidence>
<dbReference type="SUPFAM" id="SSF55681">
    <property type="entry name" value="Class II aaRS and biotin synthetases"/>
    <property type="match status" value="1"/>
</dbReference>
<dbReference type="HAMAP" id="MF_00176">
    <property type="entry name" value="Ser_tRNA_synth_type1"/>
    <property type="match status" value="1"/>
</dbReference>
<comment type="pathway">
    <text evidence="2 12">Aminoacyl-tRNA biosynthesis; selenocysteinyl-tRNA(Sec) biosynthesis; L-seryl-tRNA(Sec) from L-serine and tRNA(Sec): step 1/1.</text>
</comment>
<dbReference type="GO" id="GO:0005524">
    <property type="term" value="F:ATP binding"/>
    <property type="evidence" value="ECO:0007669"/>
    <property type="project" value="UniProtKB-UniRule"/>
</dbReference>
<dbReference type="GO" id="GO:0004828">
    <property type="term" value="F:serine-tRNA ligase activity"/>
    <property type="evidence" value="ECO:0007669"/>
    <property type="project" value="UniProtKB-UniRule"/>
</dbReference>
<evidence type="ECO:0000256" key="6">
    <source>
        <dbReference type="ARBA" id="ARBA00022741"/>
    </source>
</evidence>
<evidence type="ECO:0000256" key="5">
    <source>
        <dbReference type="ARBA" id="ARBA00022598"/>
    </source>
</evidence>
<dbReference type="PROSITE" id="PS50862">
    <property type="entry name" value="AA_TRNA_LIGASE_II"/>
    <property type="match status" value="1"/>
</dbReference>
<keyword evidence="7 12" id="KW-0067">ATP-binding</keyword>
<evidence type="ECO:0000256" key="3">
    <source>
        <dbReference type="ARBA" id="ARBA00010728"/>
    </source>
</evidence>
<dbReference type="InterPro" id="IPR002317">
    <property type="entry name" value="Ser-tRNA-ligase_type_1"/>
</dbReference>
<evidence type="ECO:0000313" key="17">
    <source>
        <dbReference type="EMBL" id="SPF45276.1"/>
    </source>
</evidence>
<comment type="catalytic activity">
    <reaction evidence="11 12">
        <text>tRNA(Ser) + L-serine + ATP = L-seryl-tRNA(Ser) + AMP + diphosphate + H(+)</text>
        <dbReference type="Rhea" id="RHEA:12292"/>
        <dbReference type="Rhea" id="RHEA-COMP:9669"/>
        <dbReference type="Rhea" id="RHEA-COMP:9703"/>
        <dbReference type="ChEBI" id="CHEBI:15378"/>
        <dbReference type="ChEBI" id="CHEBI:30616"/>
        <dbReference type="ChEBI" id="CHEBI:33019"/>
        <dbReference type="ChEBI" id="CHEBI:33384"/>
        <dbReference type="ChEBI" id="CHEBI:78442"/>
        <dbReference type="ChEBI" id="CHEBI:78533"/>
        <dbReference type="ChEBI" id="CHEBI:456215"/>
        <dbReference type="EC" id="6.1.1.11"/>
    </reaction>
</comment>
<evidence type="ECO:0000256" key="2">
    <source>
        <dbReference type="ARBA" id="ARBA00005045"/>
    </source>
</evidence>
<dbReference type="NCBIfam" id="TIGR00414">
    <property type="entry name" value="serS"/>
    <property type="match status" value="1"/>
</dbReference>
<accession>A0A2U3L012</accession>
<evidence type="ECO:0000256" key="13">
    <source>
        <dbReference type="PIRSR" id="PIRSR001529-1"/>
    </source>
</evidence>
<comment type="similarity">
    <text evidence="3 12">Belongs to the class-II aminoacyl-tRNA synthetase family. Type-1 seryl-tRNA synthetase subfamily.</text>
</comment>
<dbReference type="EC" id="6.1.1.11" evidence="12"/>
<name>A0A2U3L012_9BACT</name>
<evidence type="ECO:0000256" key="4">
    <source>
        <dbReference type="ARBA" id="ARBA00022490"/>
    </source>
</evidence>
<dbReference type="AlphaFoldDB" id="A0A2U3L012"/>
<dbReference type="OrthoDB" id="9804647at2"/>
<evidence type="ECO:0000256" key="14">
    <source>
        <dbReference type="PIRSR" id="PIRSR001529-2"/>
    </source>
</evidence>
<evidence type="ECO:0000256" key="15">
    <source>
        <dbReference type="SAM" id="Coils"/>
    </source>
</evidence>
<feature type="coiled-coil region" evidence="15">
    <location>
        <begin position="46"/>
        <end position="97"/>
    </location>
</feature>
<dbReference type="Gene3D" id="1.10.287.40">
    <property type="entry name" value="Serine-tRNA synthetase, tRNA binding domain"/>
    <property type="match status" value="1"/>
</dbReference>
<sequence length="493" mass="55359">MLDLNFVRENLPLVEEKLRQRGLDPAAVLKDFRALDTERRQAITEAETRKAQRNRASEDIAKLKKAGQDASAAMAQTKELREQIQTLEKTADDLDARLREILVGIPNLPHASVPVGQTAEDNVEVRRWGTPPKFDFTPKPHWDLGPELGILDLERAVKLTGARFAVYWDLGAKLERALANFMLDLHTREHGYTEVLPPYLVNSDSMYGTGQLPKFAADLFKVPEPVWLIYLWEPSSQTGVAIEASTGETLAFNIGQCDSQLSAKLQPLKQVLSKPLTVARTGSTFHLPHGPFWLIPTAEVPVTNLYRDEVLDQARLPISLTAYTPCFRSEAGSYGKDVRGIIRQHQFQKVELVKFTRPENSYEQHEKLTHDAEEVLEKLGLHYRVVTLCTGDMGAAAAKTYDIEVWLPGQQLFREISSCSNFESYQARRANIRYRPEGKNKSELVHTLNGSGLAVGRTWVAIVENYQQADGSVVIPEALRGYIGTDRITPKSF</sequence>
<feature type="domain" description="Aminoacyl-transfer RNA synthetases class-II family profile" evidence="16">
    <location>
        <begin position="173"/>
        <end position="476"/>
    </location>
</feature>
<dbReference type="GO" id="GO:0006434">
    <property type="term" value="P:seryl-tRNA aminoacylation"/>
    <property type="evidence" value="ECO:0007669"/>
    <property type="project" value="UniProtKB-UniRule"/>
</dbReference>
<feature type="binding site" evidence="13">
    <location>
        <position position="297"/>
    </location>
    <ligand>
        <name>L-serine</name>
        <dbReference type="ChEBI" id="CHEBI:33384"/>
    </ligand>
</feature>
<feature type="binding site" evidence="12 14">
    <location>
        <begin position="328"/>
        <end position="330"/>
    </location>
    <ligand>
        <name>ATP</name>
        <dbReference type="ChEBI" id="CHEBI:30616"/>
    </ligand>
</feature>
<comment type="function">
    <text evidence="12">Catalyzes the attachment of serine to tRNA(Ser). Is also able to aminoacylate tRNA(Sec) with serine, to form the misacylated tRNA L-seryl-tRNA(Sec), which will be further converted into selenocysteinyl-tRNA(Sec).</text>
</comment>
<evidence type="ECO:0000256" key="9">
    <source>
        <dbReference type="ARBA" id="ARBA00023146"/>
    </source>
</evidence>
<comment type="domain">
    <text evidence="12">Consists of two distinct domains, a catalytic core and a N-terminal extension that is involved in tRNA binding.</text>
</comment>
<dbReference type="InterPro" id="IPR042103">
    <property type="entry name" value="SerRS_1_N_sf"/>
</dbReference>
<comment type="subunit">
    <text evidence="12">Homodimer. The tRNA molecule binds across the dimer.</text>
</comment>
<dbReference type="CDD" id="cd00770">
    <property type="entry name" value="SerRS_core"/>
    <property type="match status" value="1"/>
</dbReference>
<keyword evidence="15" id="KW-0175">Coiled coil</keyword>
<keyword evidence="4 12" id="KW-0963">Cytoplasm</keyword>
<dbReference type="PANTHER" id="PTHR43697">
    <property type="entry name" value="SERYL-TRNA SYNTHETASE"/>
    <property type="match status" value="1"/>
</dbReference>
<keyword evidence="8 12" id="KW-0648">Protein biosynthesis</keyword>
<comment type="catalytic activity">
    <reaction evidence="10 12">
        <text>tRNA(Sec) + L-serine + ATP = L-seryl-tRNA(Sec) + AMP + diphosphate + H(+)</text>
        <dbReference type="Rhea" id="RHEA:42580"/>
        <dbReference type="Rhea" id="RHEA-COMP:9742"/>
        <dbReference type="Rhea" id="RHEA-COMP:10128"/>
        <dbReference type="ChEBI" id="CHEBI:15378"/>
        <dbReference type="ChEBI" id="CHEBI:30616"/>
        <dbReference type="ChEBI" id="CHEBI:33019"/>
        <dbReference type="ChEBI" id="CHEBI:33384"/>
        <dbReference type="ChEBI" id="CHEBI:78442"/>
        <dbReference type="ChEBI" id="CHEBI:78533"/>
        <dbReference type="ChEBI" id="CHEBI:456215"/>
        <dbReference type="EC" id="6.1.1.11"/>
    </reaction>
</comment>
<evidence type="ECO:0000256" key="10">
    <source>
        <dbReference type="ARBA" id="ARBA00047929"/>
    </source>
</evidence>
<keyword evidence="9 12" id="KW-0030">Aminoacyl-tRNA synthetase</keyword>
<dbReference type="UniPathway" id="UPA00906">
    <property type="reaction ID" value="UER00895"/>
</dbReference>
<feature type="binding site" evidence="12 13">
    <location>
        <position position="351"/>
    </location>
    <ligand>
        <name>L-serine</name>
        <dbReference type="ChEBI" id="CHEBI:33384"/>
    </ligand>
</feature>
<reference evidence="18" key="1">
    <citation type="submission" date="2018-02" db="EMBL/GenBank/DDBJ databases">
        <authorList>
            <person name="Hausmann B."/>
        </authorList>
    </citation>
    <scope>NUCLEOTIDE SEQUENCE [LARGE SCALE GENOMIC DNA]</scope>
    <source>
        <strain evidence="18">Peat soil MAG SbA1</strain>
    </source>
</reference>
<dbReference type="PRINTS" id="PR00981">
    <property type="entry name" value="TRNASYNTHSER"/>
</dbReference>
<feature type="binding site" evidence="13">
    <location>
        <position position="449"/>
    </location>
    <ligand>
        <name>L-serine</name>
        <dbReference type="ChEBI" id="CHEBI:33384"/>
    </ligand>
</feature>
<dbReference type="InterPro" id="IPR006195">
    <property type="entry name" value="aa-tRNA-synth_II"/>
</dbReference>